<dbReference type="PANTHER" id="PTHR47331:SF6">
    <property type="entry name" value="DOUBLECORTIN DOMAIN-CONTAINING PROTEIN"/>
    <property type="match status" value="1"/>
</dbReference>
<evidence type="ECO:0000313" key="2">
    <source>
        <dbReference type="Proteomes" id="UP000053660"/>
    </source>
</evidence>
<dbReference type="PANTHER" id="PTHR47331">
    <property type="entry name" value="PHD-TYPE DOMAIN-CONTAINING PROTEIN"/>
    <property type="match status" value="1"/>
</dbReference>
<sequence>MDANVAHFPYLSTAPSGYTRVVYITTEMSCGKRYTRSYYDKSKVAPIGTVQTMPKLELLAISIGVNIAEYVVSKSGLKFDDVNFFSDSAIALAWIHSKKRLQPLLSRERIFCYQPVHIYHVRTKENVADYATRCLTREEAHDHVWFKGPNWLNCDQCTWPVRREKTALESLLQLKKEEEIIMHAT</sequence>
<name>A0A0B1T5L3_OESDE</name>
<dbReference type="InterPro" id="IPR008042">
    <property type="entry name" value="Retrotrans_Pao"/>
</dbReference>
<evidence type="ECO:0000313" key="1">
    <source>
        <dbReference type="EMBL" id="KHJ90635.1"/>
    </source>
</evidence>
<accession>A0A0B1T5L3</accession>
<dbReference type="EMBL" id="KN552823">
    <property type="protein sequence ID" value="KHJ90635.1"/>
    <property type="molecule type" value="Genomic_DNA"/>
</dbReference>
<proteinExistence type="predicted"/>
<dbReference type="Proteomes" id="UP000053660">
    <property type="component" value="Unassembled WGS sequence"/>
</dbReference>
<evidence type="ECO:0008006" key="3">
    <source>
        <dbReference type="Google" id="ProtNLM"/>
    </source>
</evidence>
<dbReference type="OrthoDB" id="5872779at2759"/>
<gene>
    <name evidence="1" type="ORF">OESDEN_09519</name>
</gene>
<organism evidence="1 2">
    <name type="scientific">Oesophagostomum dentatum</name>
    <name type="common">Nodular worm</name>
    <dbReference type="NCBI Taxonomy" id="61180"/>
    <lineage>
        <taxon>Eukaryota</taxon>
        <taxon>Metazoa</taxon>
        <taxon>Ecdysozoa</taxon>
        <taxon>Nematoda</taxon>
        <taxon>Chromadorea</taxon>
        <taxon>Rhabditida</taxon>
        <taxon>Rhabditina</taxon>
        <taxon>Rhabditomorpha</taxon>
        <taxon>Strongyloidea</taxon>
        <taxon>Strongylidae</taxon>
        <taxon>Oesophagostomum</taxon>
    </lineage>
</organism>
<dbReference type="AlphaFoldDB" id="A0A0B1T5L3"/>
<dbReference type="Pfam" id="PF05380">
    <property type="entry name" value="Peptidase_A17"/>
    <property type="match status" value="1"/>
</dbReference>
<keyword evidence="2" id="KW-1185">Reference proteome</keyword>
<protein>
    <recommendedName>
        <fullName evidence="3">RNase H type-1 domain-containing protein</fullName>
    </recommendedName>
</protein>
<reference evidence="1 2" key="1">
    <citation type="submission" date="2014-03" db="EMBL/GenBank/DDBJ databases">
        <title>Draft genome of the hookworm Oesophagostomum dentatum.</title>
        <authorList>
            <person name="Mitreva M."/>
        </authorList>
    </citation>
    <scope>NUCLEOTIDE SEQUENCE [LARGE SCALE GENOMIC DNA]</scope>
    <source>
        <strain evidence="1 2">OD-Hann</strain>
    </source>
</reference>